<protein>
    <submittedName>
        <fullName evidence="2">Uncharacterized protein</fullName>
    </submittedName>
</protein>
<keyword evidence="3" id="KW-1185">Reference proteome</keyword>
<proteinExistence type="predicted"/>
<evidence type="ECO:0000313" key="3">
    <source>
        <dbReference type="Proteomes" id="UP000283269"/>
    </source>
</evidence>
<dbReference type="InParanoid" id="A0A409WJ35"/>
<accession>A0A409WJ35</accession>
<dbReference type="AlphaFoldDB" id="A0A409WJ35"/>
<dbReference type="STRING" id="93625.A0A409WJ35"/>
<organism evidence="2 3">
    <name type="scientific">Psilocybe cyanescens</name>
    <dbReference type="NCBI Taxonomy" id="93625"/>
    <lineage>
        <taxon>Eukaryota</taxon>
        <taxon>Fungi</taxon>
        <taxon>Dikarya</taxon>
        <taxon>Basidiomycota</taxon>
        <taxon>Agaricomycotina</taxon>
        <taxon>Agaricomycetes</taxon>
        <taxon>Agaricomycetidae</taxon>
        <taxon>Agaricales</taxon>
        <taxon>Agaricineae</taxon>
        <taxon>Strophariaceae</taxon>
        <taxon>Psilocybe</taxon>
    </lineage>
</organism>
<dbReference type="OrthoDB" id="63267at2759"/>
<name>A0A409WJ35_PSICY</name>
<gene>
    <name evidence="2" type="ORF">CVT25_011805</name>
</gene>
<dbReference type="EMBL" id="NHYD01003415">
    <property type="protein sequence ID" value="PPQ78533.1"/>
    <property type="molecule type" value="Genomic_DNA"/>
</dbReference>
<comment type="caution">
    <text evidence="2">The sequence shown here is derived from an EMBL/GenBank/DDBJ whole genome shotgun (WGS) entry which is preliminary data.</text>
</comment>
<reference evidence="2 3" key="1">
    <citation type="journal article" date="2018" name="Evol. Lett.">
        <title>Horizontal gene cluster transfer increased hallucinogenic mushroom diversity.</title>
        <authorList>
            <person name="Reynolds H.T."/>
            <person name="Vijayakumar V."/>
            <person name="Gluck-Thaler E."/>
            <person name="Korotkin H.B."/>
            <person name="Matheny P.B."/>
            <person name="Slot J.C."/>
        </authorList>
    </citation>
    <scope>NUCLEOTIDE SEQUENCE [LARGE SCALE GENOMIC DNA]</scope>
    <source>
        <strain evidence="2 3">2631</strain>
    </source>
</reference>
<dbReference type="Proteomes" id="UP000283269">
    <property type="component" value="Unassembled WGS sequence"/>
</dbReference>
<feature type="compositionally biased region" description="Polar residues" evidence="1">
    <location>
        <begin position="55"/>
        <end position="68"/>
    </location>
</feature>
<feature type="region of interest" description="Disordered" evidence="1">
    <location>
        <begin position="1"/>
        <end position="68"/>
    </location>
</feature>
<feature type="compositionally biased region" description="Low complexity" evidence="1">
    <location>
        <begin position="1"/>
        <end position="12"/>
    </location>
</feature>
<evidence type="ECO:0000256" key="1">
    <source>
        <dbReference type="SAM" id="MobiDB-lite"/>
    </source>
</evidence>
<evidence type="ECO:0000313" key="2">
    <source>
        <dbReference type="EMBL" id="PPQ78533.1"/>
    </source>
</evidence>
<sequence length="172" mass="19200">MPSSVSFPSLSLPKDEFRPSYQEPHVICTDAPLTPPLSPKPGQKPDIGDECIPINSETHQNSQLHQPQVVSGIPSDLMDVDTDTVEADSPINPMPRPQRLLEDEKEHLQRTGIKLSDFEAPIIPRTSSVDDTRHFLHLPLPPSEEIPGLTGQERHSTFQQLFHPSASQFLEF</sequence>